<name>A0A0K6IV77_9GAMM</name>
<organism evidence="1 2">
    <name type="scientific">Marinomonas fungiae</name>
    <dbReference type="NCBI Taxonomy" id="1137284"/>
    <lineage>
        <taxon>Bacteria</taxon>
        <taxon>Pseudomonadati</taxon>
        <taxon>Pseudomonadota</taxon>
        <taxon>Gammaproteobacteria</taxon>
        <taxon>Oceanospirillales</taxon>
        <taxon>Oceanospirillaceae</taxon>
        <taxon>Marinomonas</taxon>
    </lineage>
</organism>
<dbReference type="EMBL" id="CYHG01000029">
    <property type="protein sequence ID" value="CUB07010.1"/>
    <property type="molecule type" value="Genomic_DNA"/>
</dbReference>
<protein>
    <submittedName>
        <fullName evidence="1">Uncharacterized protein</fullName>
    </submittedName>
</protein>
<dbReference type="AlphaFoldDB" id="A0A0K6IV77"/>
<reference evidence="2" key="1">
    <citation type="submission" date="2015-08" db="EMBL/GenBank/DDBJ databases">
        <authorList>
            <person name="Varghese N."/>
        </authorList>
    </citation>
    <scope>NUCLEOTIDE SEQUENCE [LARGE SCALE GENOMIC DNA]</scope>
    <source>
        <strain evidence="2">JCM 18476</strain>
    </source>
</reference>
<proteinExistence type="predicted"/>
<evidence type="ECO:0000313" key="1">
    <source>
        <dbReference type="EMBL" id="CUB07010.1"/>
    </source>
</evidence>
<sequence length="40" mass="4490">MLIGAQSMSTSSYQQERSLKLYLAFQVMGFMFTKTMSGSC</sequence>
<accession>A0A0K6IV77</accession>
<keyword evidence="2" id="KW-1185">Reference proteome</keyword>
<gene>
    <name evidence="1" type="ORF">Ga0061065_1299</name>
</gene>
<evidence type="ECO:0000313" key="2">
    <source>
        <dbReference type="Proteomes" id="UP000182769"/>
    </source>
</evidence>
<dbReference type="Proteomes" id="UP000182769">
    <property type="component" value="Unassembled WGS sequence"/>
</dbReference>